<reference evidence="5" key="1">
    <citation type="journal article" date="2018" name="Nat. Microbiol.">
        <title>Leveraging single-cell genomics to expand the fungal tree of life.</title>
        <authorList>
            <person name="Ahrendt S.R."/>
            <person name="Quandt C.A."/>
            <person name="Ciobanu D."/>
            <person name="Clum A."/>
            <person name="Salamov A."/>
            <person name="Andreopoulos B."/>
            <person name="Cheng J.F."/>
            <person name="Woyke T."/>
            <person name="Pelin A."/>
            <person name="Henrissat B."/>
            <person name="Reynolds N.K."/>
            <person name="Benny G.L."/>
            <person name="Smith M.E."/>
            <person name="James T.Y."/>
            <person name="Grigoriev I.V."/>
        </authorList>
    </citation>
    <scope>NUCLEOTIDE SEQUENCE [LARGE SCALE GENOMIC DNA]</scope>
</reference>
<feature type="compositionally biased region" description="Polar residues" evidence="2">
    <location>
        <begin position="116"/>
        <end position="155"/>
    </location>
</feature>
<feature type="compositionally biased region" description="Low complexity" evidence="2">
    <location>
        <begin position="103"/>
        <end position="115"/>
    </location>
</feature>
<dbReference type="Pfam" id="PF10342">
    <property type="entry name" value="Kre9_KNH"/>
    <property type="match status" value="1"/>
</dbReference>
<dbReference type="OrthoDB" id="2413528at2759"/>
<proteinExistence type="predicted"/>
<evidence type="ECO:0000256" key="1">
    <source>
        <dbReference type="ARBA" id="ARBA00022729"/>
    </source>
</evidence>
<evidence type="ECO:0000313" key="4">
    <source>
        <dbReference type="EMBL" id="RKP15236.1"/>
    </source>
</evidence>
<feature type="domain" description="Yeast cell wall synthesis Kre9/Knh1-like N-terminal" evidence="3">
    <location>
        <begin position="16"/>
        <end position="94"/>
    </location>
</feature>
<evidence type="ECO:0000259" key="3">
    <source>
        <dbReference type="Pfam" id="PF10342"/>
    </source>
</evidence>
<dbReference type="InterPro" id="IPR018466">
    <property type="entry name" value="Kre9/Knh1-like_N"/>
</dbReference>
<evidence type="ECO:0000256" key="2">
    <source>
        <dbReference type="SAM" id="MobiDB-lite"/>
    </source>
</evidence>
<accession>A0A4P9Y7V6</accession>
<protein>
    <recommendedName>
        <fullName evidence="3">Yeast cell wall synthesis Kre9/Knh1-like N-terminal domain-containing protein</fullName>
    </recommendedName>
</protein>
<dbReference type="Proteomes" id="UP000267251">
    <property type="component" value="Unassembled WGS sequence"/>
</dbReference>
<dbReference type="AlphaFoldDB" id="A0A4P9Y7V6"/>
<organism evidence="4 5">
    <name type="scientific">Piptocephalis cylindrospora</name>
    <dbReference type="NCBI Taxonomy" id="1907219"/>
    <lineage>
        <taxon>Eukaryota</taxon>
        <taxon>Fungi</taxon>
        <taxon>Fungi incertae sedis</taxon>
        <taxon>Zoopagomycota</taxon>
        <taxon>Zoopagomycotina</taxon>
        <taxon>Zoopagomycetes</taxon>
        <taxon>Zoopagales</taxon>
        <taxon>Piptocephalidaceae</taxon>
        <taxon>Piptocephalis</taxon>
    </lineage>
</organism>
<name>A0A4P9Y7V6_9FUNG</name>
<evidence type="ECO:0000313" key="5">
    <source>
        <dbReference type="Proteomes" id="UP000267251"/>
    </source>
</evidence>
<dbReference type="EMBL" id="KZ987747">
    <property type="protein sequence ID" value="RKP15236.1"/>
    <property type="molecule type" value="Genomic_DNA"/>
</dbReference>
<feature type="region of interest" description="Disordered" evidence="2">
    <location>
        <begin position="100"/>
        <end position="169"/>
    </location>
</feature>
<sequence length="204" mass="21106">MTFLDQSMADFTITEPIDQTKWTPGSRVTVKWVGSGAGLDSQASWPIELMAGNANALSNIGQVGTAKESDGSFSFVVPKDMPPGNTYTVRMGERYSHQFAVDPSGSTPSPTPTTSKINGTTAAANGTLPRLNSTIQANGTNGTTSNPTATNSLPTPSKAPAPSPGTLPLNPNVGMSGAIGLDLEHASSYALTAPLFALTYLTLM</sequence>
<gene>
    <name evidence="4" type="ORF">BJ684DRAFT_14503</name>
</gene>
<keyword evidence="5" id="KW-1185">Reference proteome</keyword>
<keyword evidence="1" id="KW-0732">Signal</keyword>